<dbReference type="AlphaFoldDB" id="A0AAE1PCY4"/>
<proteinExistence type="predicted"/>
<keyword evidence="1" id="KW-1133">Transmembrane helix</keyword>
<keyword evidence="1" id="KW-0812">Transmembrane</keyword>
<organism evidence="3 4">
    <name type="scientific">Petrolisthes manimaculis</name>
    <dbReference type="NCBI Taxonomy" id="1843537"/>
    <lineage>
        <taxon>Eukaryota</taxon>
        <taxon>Metazoa</taxon>
        <taxon>Ecdysozoa</taxon>
        <taxon>Arthropoda</taxon>
        <taxon>Crustacea</taxon>
        <taxon>Multicrustacea</taxon>
        <taxon>Malacostraca</taxon>
        <taxon>Eumalacostraca</taxon>
        <taxon>Eucarida</taxon>
        <taxon>Decapoda</taxon>
        <taxon>Pleocyemata</taxon>
        <taxon>Anomura</taxon>
        <taxon>Galatheoidea</taxon>
        <taxon>Porcellanidae</taxon>
        <taxon>Petrolisthes</taxon>
    </lineage>
</organism>
<dbReference type="PANTHER" id="PTHR21215">
    <property type="entry name" value="LD36024P"/>
    <property type="match status" value="1"/>
</dbReference>
<sequence>MLVDSTAAAYDWSYFLAWIGVGWTLISALLFSGASVCLRSEREREDAKSMAYLMPGTRGGWASQTAKGFPVYSQEHNDSLHLSLSPYRI</sequence>
<evidence type="ECO:0000313" key="2">
    <source>
        <dbReference type="EMBL" id="KAK4288912.1"/>
    </source>
</evidence>
<protein>
    <submittedName>
        <fullName evidence="3">Uncharacterized protein</fullName>
    </submittedName>
</protein>
<comment type="caution">
    <text evidence="3">The sequence shown here is derived from an EMBL/GenBank/DDBJ whole genome shotgun (WGS) entry which is preliminary data.</text>
</comment>
<dbReference type="EMBL" id="JAWZYT010002332">
    <property type="protein sequence ID" value="KAK4305096.1"/>
    <property type="molecule type" value="Genomic_DNA"/>
</dbReference>
<reference evidence="3" key="1">
    <citation type="submission" date="2023-11" db="EMBL/GenBank/DDBJ databases">
        <title>Genome assemblies of two species of porcelain crab, Petrolisthes cinctipes and Petrolisthes manimaculis (Anomura: Porcellanidae).</title>
        <authorList>
            <person name="Angst P."/>
        </authorList>
    </citation>
    <scope>NUCLEOTIDE SEQUENCE</scope>
    <source>
        <strain evidence="3">PB745_02</strain>
        <tissue evidence="3">Gill</tissue>
    </source>
</reference>
<dbReference type="Proteomes" id="UP001292094">
    <property type="component" value="Unassembled WGS sequence"/>
</dbReference>
<keyword evidence="1" id="KW-0472">Membrane</keyword>
<evidence type="ECO:0000313" key="3">
    <source>
        <dbReference type="EMBL" id="KAK4305096.1"/>
    </source>
</evidence>
<dbReference type="PANTHER" id="PTHR21215:SF0">
    <property type="entry name" value="LD36024P"/>
    <property type="match status" value="1"/>
</dbReference>
<evidence type="ECO:0000313" key="4">
    <source>
        <dbReference type="Proteomes" id="UP001292094"/>
    </source>
</evidence>
<dbReference type="EMBL" id="JAWZYT010006071">
    <property type="protein sequence ID" value="KAK4288912.1"/>
    <property type="molecule type" value="Genomic_DNA"/>
</dbReference>
<name>A0AAE1PCY4_9EUCA</name>
<accession>A0AAE1PCY4</accession>
<evidence type="ECO:0000256" key="1">
    <source>
        <dbReference type="SAM" id="Phobius"/>
    </source>
</evidence>
<feature type="transmembrane region" description="Helical" evidence="1">
    <location>
        <begin position="12"/>
        <end position="38"/>
    </location>
</feature>
<keyword evidence="4" id="KW-1185">Reference proteome</keyword>
<gene>
    <name evidence="3" type="ORF">Pmani_022996</name>
    <name evidence="2" type="ORF">Pmani_038096</name>
</gene>